<keyword evidence="5" id="KW-1185">Reference proteome</keyword>
<evidence type="ECO:0000313" key="4">
    <source>
        <dbReference type="EMBL" id="THF72959.1"/>
    </source>
</evidence>
<dbReference type="FunFam" id="2.60.40.10:FF:000495">
    <property type="entry name" value="Periplasmic beta-glucosidase"/>
    <property type="match status" value="1"/>
</dbReference>
<dbReference type="Pfam" id="PF14310">
    <property type="entry name" value="Fn3-like"/>
    <property type="match status" value="1"/>
</dbReference>
<evidence type="ECO:0000259" key="3">
    <source>
        <dbReference type="SMART" id="SM01217"/>
    </source>
</evidence>
<keyword evidence="2" id="KW-0378">Hydrolase</keyword>
<dbReference type="Proteomes" id="UP000310636">
    <property type="component" value="Unassembled WGS sequence"/>
</dbReference>
<reference evidence="4 5" key="1">
    <citation type="submission" date="2019-04" db="EMBL/GenBank/DDBJ databases">
        <title>Cohnella sp. nov. isolated from preserved vegetables.</title>
        <authorList>
            <person name="Lin S.-Y."/>
            <person name="Hung M.-H."/>
            <person name="Young C.-C."/>
        </authorList>
    </citation>
    <scope>NUCLEOTIDE SEQUENCE [LARGE SCALE GENOMIC DNA]</scope>
    <source>
        <strain evidence="4 5">CC-MHH1044</strain>
    </source>
</reference>
<comment type="similarity">
    <text evidence="1">Belongs to the glycosyl hydrolase 3 family.</text>
</comment>
<comment type="caution">
    <text evidence="4">The sequence shown here is derived from an EMBL/GenBank/DDBJ whole genome shotgun (WGS) entry which is preliminary data.</text>
</comment>
<dbReference type="GO" id="GO:0008422">
    <property type="term" value="F:beta-glucosidase activity"/>
    <property type="evidence" value="ECO:0007669"/>
    <property type="project" value="UniProtKB-ARBA"/>
</dbReference>
<dbReference type="InterPro" id="IPR050288">
    <property type="entry name" value="Cellulose_deg_GH3"/>
</dbReference>
<gene>
    <name evidence="4" type="ORF">E6C55_31320</name>
</gene>
<dbReference type="AlphaFoldDB" id="A0A4S4BHK1"/>
<dbReference type="RefSeq" id="WP_136373785.1">
    <property type="nucleotide sequence ID" value="NZ_SSOB01000066.1"/>
</dbReference>
<organism evidence="4 5">
    <name type="scientific">Cohnella fermenti</name>
    <dbReference type="NCBI Taxonomy" id="2565925"/>
    <lineage>
        <taxon>Bacteria</taxon>
        <taxon>Bacillati</taxon>
        <taxon>Bacillota</taxon>
        <taxon>Bacilli</taxon>
        <taxon>Bacillales</taxon>
        <taxon>Paenibacillaceae</taxon>
        <taxon>Cohnella</taxon>
    </lineage>
</organism>
<feature type="domain" description="Fibronectin type III-like" evidence="3">
    <location>
        <begin position="24"/>
        <end position="94"/>
    </location>
</feature>
<evidence type="ECO:0000313" key="5">
    <source>
        <dbReference type="Proteomes" id="UP000310636"/>
    </source>
</evidence>
<evidence type="ECO:0000256" key="1">
    <source>
        <dbReference type="ARBA" id="ARBA00005336"/>
    </source>
</evidence>
<dbReference type="InterPro" id="IPR026891">
    <property type="entry name" value="Fn3-like"/>
</dbReference>
<dbReference type="EMBL" id="SSOB01000066">
    <property type="protein sequence ID" value="THF72959.1"/>
    <property type="molecule type" value="Genomic_DNA"/>
</dbReference>
<dbReference type="PANTHER" id="PTHR42715:SF10">
    <property type="entry name" value="BETA-GLUCOSIDASE"/>
    <property type="match status" value="1"/>
</dbReference>
<proteinExistence type="inferred from homology"/>
<dbReference type="InterPro" id="IPR013783">
    <property type="entry name" value="Ig-like_fold"/>
</dbReference>
<dbReference type="OrthoDB" id="9805821at2"/>
<accession>A0A4S4BHK1</accession>
<dbReference type="Gene3D" id="2.60.40.10">
    <property type="entry name" value="Immunoglobulins"/>
    <property type="match status" value="1"/>
</dbReference>
<evidence type="ECO:0000256" key="2">
    <source>
        <dbReference type="ARBA" id="ARBA00022801"/>
    </source>
</evidence>
<protein>
    <recommendedName>
        <fullName evidence="3">Fibronectin type III-like domain-containing protein</fullName>
    </recommendedName>
</protein>
<sequence>MSRSFHTGLASVQVTNTGGRVGQEVVQLYVKDVESSVIRPEKELKGFAKVELQPGETKTVRFELNERSFAFYDVELKDWRVETGEFEIGIGSSSRDIRLTTSLKVTSTTEIVPCYHRNTTLGELMSNPATVPILAQLQSMAPSSAPESDAVSADMMMAMMRYMPLRALLPFTGGVLTEEHLTGLLQQLNAAVQANSKLTEGTSMTFNGESKIGDLLANEMTKAMLEKNLPGISTNPMIEMAKGFTLTQLGALPQAGIPADTLAALLADWGGAGSEVIPT</sequence>
<name>A0A4S4BHK1_9BACL</name>
<dbReference type="SMART" id="SM01217">
    <property type="entry name" value="Fn3_like"/>
    <property type="match status" value="1"/>
</dbReference>
<dbReference type="PANTHER" id="PTHR42715">
    <property type="entry name" value="BETA-GLUCOSIDASE"/>
    <property type="match status" value="1"/>
</dbReference>